<dbReference type="InterPro" id="IPR054827">
    <property type="entry name" value="thermosome_alpha"/>
</dbReference>
<evidence type="ECO:0000256" key="5">
    <source>
        <dbReference type="RuleBase" id="RU004187"/>
    </source>
</evidence>
<dbReference type="NCBIfam" id="NF041083">
    <property type="entry name" value="thermosome_beta"/>
    <property type="match status" value="1"/>
</dbReference>
<dbReference type="Pfam" id="PF00118">
    <property type="entry name" value="Cpn60_TCP1"/>
    <property type="match status" value="1"/>
</dbReference>
<evidence type="ECO:0000256" key="3">
    <source>
        <dbReference type="ARBA" id="ARBA00022840"/>
    </source>
</evidence>
<evidence type="ECO:0000256" key="6">
    <source>
        <dbReference type="SAM" id="MobiDB-lite"/>
    </source>
</evidence>
<dbReference type="GO" id="GO:0005524">
    <property type="term" value="F:ATP binding"/>
    <property type="evidence" value="ECO:0007669"/>
    <property type="project" value="UniProtKB-KW"/>
</dbReference>
<sequence length="556" mass="59470">MTKRRKPQSELWVTHEVDRTEGATARAANVAAAKSLAETVRTTLGPEGMDKMIVGSDGTVVVTNDGTSILARMDVADPTAKLLVEIAQSQDQSVGDGSTTAVTLAGALLEAAEDLLEMGVHPTTIVNGYRRAGEVAVDRLRAETIDVDPTDEDELRQIGATAVTGKWDDESAQYLSRLAVRGITEVAEGESVDVRNLTLRAVPGGSLRESTVLDGVSIDIGSSSTSLESFSPRLQDTYEPATVALLDAELTIEKADAVSNATISNPSQLRELQSYEESIRVEAVQKLVDLGVDVVFCQKSIDDEIRSRLARVGVLAIERTRQDEMYKVARVTDATLERSVDDVSSAALGRAPHLERRTVGPTELLVVSTAVPGAHLSLLLRGGTEHVAEETKRVLEDCLSVVQLALQGQTVVPGGGAVEFSLACHLRSYAAQTDGREQLAIDSFADALETIPATLAASSGLDPLDTLVDLRARHHRGETTVGVDVIDRSLADMQAKAVFEPLAVKRYALSNALEGATTILRIDDVIAVEQTGDDHRHDHERSGSQHTGGYPWAIGH</sequence>
<dbReference type="EMBL" id="FODV01000007">
    <property type="protein sequence ID" value="SEO90603.1"/>
    <property type="molecule type" value="Genomic_DNA"/>
</dbReference>
<gene>
    <name evidence="7" type="ORF">SAMN04487948_10773</name>
</gene>
<dbReference type="InterPro" id="IPR027413">
    <property type="entry name" value="GROEL-like_equatorial_sf"/>
</dbReference>
<keyword evidence="3 5" id="KW-0067">ATP-binding</keyword>
<dbReference type="InterPro" id="IPR027409">
    <property type="entry name" value="GroEL-like_apical_dom_sf"/>
</dbReference>
<dbReference type="GO" id="GO:0140662">
    <property type="term" value="F:ATP-dependent protein folding chaperone"/>
    <property type="evidence" value="ECO:0007669"/>
    <property type="project" value="InterPro"/>
</dbReference>
<keyword evidence="4 5" id="KW-0143">Chaperone</keyword>
<dbReference type="InterPro" id="IPR002194">
    <property type="entry name" value="Chaperonin_TCP-1_CS"/>
</dbReference>
<name>A0A1H8TJ60_9EURY</name>
<dbReference type="GO" id="GO:0016887">
    <property type="term" value="F:ATP hydrolysis activity"/>
    <property type="evidence" value="ECO:0007669"/>
    <property type="project" value="InterPro"/>
</dbReference>
<dbReference type="InterPro" id="IPR053374">
    <property type="entry name" value="TCP-1_chaperonin"/>
</dbReference>
<evidence type="ECO:0000313" key="7">
    <source>
        <dbReference type="EMBL" id="SEO90603.1"/>
    </source>
</evidence>
<dbReference type="Gene3D" id="3.30.260.10">
    <property type="entry name" value="TCP-1-like chaperonin intermediate domain"/>
    <property type="match status" value="1"/>
</dbReference>
<dbReference type="InterPro" id="IPR027410">
    <property type="entry name" value="TCP-1-like_intermed_sf"/>
</dbReference>
<dbReference type="Gene3D" id="3.50.7.10">
    <property type="entry name" value="GroEL"/>
    <property type="match status" value="1"/>
</dbReference>
<dbReference type="SUPFAM" id="SSF54849">
    <property type="entry name" value="GroEL-intermediate domain like"/>
    <property type="match status" value="1"/>
</dbReference>
<protein>
    <submittedName>
        <fullName evidence="7">Thermosome subunit</fullName>
    </submittedName>
</protein>
<proteinExistence type="inferred from homology"/>
<dbReference type="SUPFAM" id="SSF48592">
    <property type="entry name" value="GroEL equatorial domain-like"/>
    <property type="match status" value="1"/>
</dbReference>
<dbReference type="PANTHER" id="PTHR11353">
    <property type="entry name" value="CHAPERONIN"/>
    <property type="match status" value="1"/>
</dbReference>
<dbReference type="GO" id="GO:0051082">
    <property type="term" value="F:unfolded protein binding"/>
    <property type="evidence" value="ECO:0007669"/>
    <property type="project" value="InterPro"/>
</dbReference>
<dbReference type="PROSITE" id="PS00750">
    <property type="entry name" value="TCP1_1"/>
    <property type="match status" value="1"/>
</dbReference>
<reference evidence="8" key="1">
    <citation type="submission" date="2016-10" db="EMBL/GenBank/DDBJ databases">
        <authorList>
            <person name="Varghese N."/>
            <person name="Submissions S."/>
        </authorList>
    </citation>
    <scope>NUCLEOTIDE SEQUENCE [LARGE SCALE GENOMIC DNA]</scope>
    <source>
        <strain evidence="8">CGMCC 1.10121</strain>
    </source>
</reference>
<keyword evidence="2 5" id="KW-0547">Nucleotide-binding</keyword>
<evidence type="ECO:0000256" key="2">
    <source>
        <dbReference type="ARBA" id="ARBA00022741"/>
    </source>
</evidence>
<feature type="region of interest" description="Disordered" evidence="6">
    <location>
        <begin position="532"/>
        <end position="556"/>
    </location>
</feature>
<evidence type="ECO:0000313" key="8">
    <source>
        <dbReference type="Proteomes" id="UP000199126"/>
    </source>
</evidence>
<dbReference type="PRINTS" id="PR00304">
    <property type="entry name" value="TCOMPLEXTCP1"/>
</dbReference>
<evidence type="ECO:0000256" key="4">
    <source>
        <dbReference type="ARBA" id="ARBA00023186"/>
    </source>
</evidence>
<dbReference type="InterPro" id="IPR017998">
    <property type="entry name" value="Chaperone_TCP-1"/>
</dbReference>
<dbReference type="RefSeq" id="WP_170864813.1">
    <property type="nucleotide sequence ID" value="NZ_FODV01000007.1"/>
</dbReference>
<dbReference type="SUPFAM" id="SSF52029">
    <property type="entry name" value="GroEL apical domain-like"/>
    <property type="match status" value="1"/>
</dbReference>
<dbReference type="OrthoDB" id="220849at2157"/>
<keyword evidence="8" id="KW-1185">Reference proteome</keyword>
<dbReference type="AlphaFoldDB" id="A0A1H8TJ60"/>
<feature type="compositionally biased region" description="Basic and acidic residues" evidence="6">
    <location>
        <begin position="532"/>
        <end position="543"/>
    </location>
</feature>
<dbReference type="NCBIfam" id="NF041082">
    <property type="entry name" value="thermosome_alpha"/>
    <property type="match status" value="1"/>
</dbReference>
<evidence type="ECO:0000256" key="1">
    <source>
        <dbReference type="ARBA" id="ARBA00008020"/>
    </source>
</evidence>
<organism evidence="7 8">
    <name type="scientific">Halogranum amylolyticum</name>
    <dbReference type="NCBI Taxonomy" id="660520"/>
    <lineage>
        <taxon>Archaea</taxon>
        <taxon>Methanobacteriati</taxon>
        <taxon>Methanobacteriota</taxon>
        <taxon>Stenosarchaea group</taxon>
        <taxon>Halobacteria</taxon>
        <taxon>Halobacteriales</taxon>
        <taxon>Haloferacaceae</taxon>
    </lineage>
</organism>
<dbReference type="Proteomes" id="UP000199126">
    <property type="component" value="Unassembled WGS sequence"/>
</dbReference>
<dbReference type="InterPro" id="IPR002423">
    <property type="entry name" value="Cpn60/GroEL/TCP-1"/>
</dbReference>
<accession>A0A1H8TJ60</accession>
<comment type="similarity">
    <text evidence="1 5">Belongs to the TCP-1 chaperonin family.</text>
</comment>
<dbReference type="Gene3D" id="1.10.560.10">
    <property type="entry name" value="GroEL-like equatorial domain"/>
    <property type="match status" value="1"/>
</dbReference>